<dbReference type="InterPro" id="IPR006016">
    <property type="entry name" value="UspA"/>
</dbReference>
<dbReference type="Proteomes" id="UP000184406">
    <property type="component" value="Unassembled WGS sequence"/>
</dbReference>
<accession>A0A1M5AB70</accession>
<feature type="domain" description="UspA" evidence="1">
    <location>
        <begin position="1"/>
        <end position="115"/>
    </location>
</feature>
<dbReference type="SUPFAM" id="SSF52402">
    <property type="entry name" value="Adenine nucleotide alpha hydrolases-like"/>
    <property type="match status" value="2"/>
</dbReference>
<dbReference type="Pfam" id="PF00582">
    <property type="entry name" value="Usp"/>
    <property type="match status" value="1"/>
</dbReference>
<dbReference type="AlphaFoldDB" id="A0A1M5AB70"/>
<evidence type="ECO:0000313" key="3">
    <source>
        <dbReference type="Proteomes" id="UP000184406"/>
    </source>
</evidence>
<protein>
    <submittedName>
        <fullName evidence="2">Nucleotide-binding universal stress protein, UspA family</fullName>
    </submittedName>
</protein>
<gene>
    <name evidence="2" type="ORF">SAMN03080594_103172</name>
</gene>
<dbReference type="Gene3D" id="3.40.50.12370">
    <property type="match status" value="1"/>
</dbReference>
<dbReference type="RefSeq" id="WP_072861795.1">
    <property type="nucleotide sequence ID" value="NZ_FQUX01000003.1"/>
</dbReference>
<dbReference type="CDD" id="cd00293">
    <property type="entry name" value="USP-like"/>
    <property type="match status" value="1"/>
</dbReference>
<reference evidence="3" key="1">
    <citation type="submission" date="2016-11" db="EMBL/GenBank/DDBJ databases">
        <authorList>
            <person name="Varghese N."/>
            <person name="Submissions S."/>
        </authorList>
    </citation>
    <scope>NUCLEOTIDE SEQUENCE [LARGE SCALE GENOMIC DNA]</scope>
    <source>
        <strain evidence="3">DSM 17539</strain>
    </source>
</reference>
<organism evidence="2 3">
    <name type="scientific">Arenibacter palladensis</name>
    <dbReference type="NCBI Taxonomy" id="237373"/>
    <lineage>
        <taxon>Bacteria</taxon>
        <taxon>Pseudomonadati</taxon>
        <taxon>Bacteroidota</taxon>
        <taxon>Flavobacteriia</taxon>
        <taxon>Flavobacteriales</taxon>
        <taxon>Flavobacteriaceae</taxon>
        <taxon>Arenibacter</taxon>
    </lineage>
</organism>
<evidence type="ECO:0000259" key="1">
    <source>
        <dbReference type="Pfam" id="PF00582"/>
    </source>
</evidence>
<keyword evidence="3" id="KW-1185">Reference proteome</keyword>
<evidence type="ECO:0000313" key="2">
    <source>
        <dbReference type="EMBL" id="SHF27513.1"/>
    </source>
</evidence>
<proteinExistence type="predicted"/>
<dbReference type="EMBL" id="FQUX01000003">
    <property type="protein sequence ID" value="SHF27513.1"/>
    <property type="molecule type" value="Genomic_DNA"/>
</dbReference>
<name>A0A1M5AB70_9FLAO</name>
<dbReference type="OrthoDB" id="9788959at2"/>
<sequence length="278" mass="32052">MTRRILCPTDFSRNAQNAIDYAIALFKKEKCVFYILNTYQVEAYTLELTFTNTLEESKKKSTDGLQIVRDWVTADKAVHHEFHTVSERGNLIDTMKNMVDKHDIDIVVMGTKGAADSRMEIYGSQTVLAMEEIRGCPVLAIPSKTTYTKIKEIVFPTDYRTNFKRHEFQSMVDIAKISKSSIKVLIVLPKDEILDEDQINNQNLLKDYFEGLDCSFHSIINKDVQSAINVFLQSSGSNMIAFMNRRHHFFKMILSRPMVKNLGYYSTIPVLALHDFRR</sequence>